<organism evidence="1 2">
    <name type="scientific">Nocardia brasiliensis (strain ATCC 700358 / HUJEG-1)</name>
    <dbReference type="NCBI Taxonomy" id="1133849"/>
    <lineage>
        <taxon>Bacteria</taxon>
        <taxon>Bacillati</taxon>
        <taxon>Actinomycetota</taxon>
        <taxon>Actinomycetes</taxon>
        <taxon>Mycobacteriales</taxon>
        <taxon>Nocardiaceae</taxon>
        <taxon>Nocardia</taxon>
    </lineage>
</organism>
<evidence type="ECO:0000313" key="2">
    <source>
        <dbReference type="Proteomes" id="UP000006304"/>
    </source>
</evidence>
<protein>
    <submittedName>
        <fullName evidence="1">Uncharacterized protein</fullName>
    </submittedName>
</protein>
<dbReference type="eggNOG" id="ENOG50325AX">
    <property type="taxonomic scope" value="Bacteria"/>
</dbReference>
<dbReference type="Proteomes" id="UP000006304">
    <property type="component" value="Chromosome"/>
</dbReference>
<evidence type="ECO:0000313" key="1">
    <source>
        <dbReference type="EMBL" id="AFT97997.1"/>
    </source>
</evidence>
<dbReference type="EMBL" id="CP003876">
    <property type="protein sequence ID" value="AFT97997.1"/>
    <property type="molecule type" value="Genomic_DNA"/>
</dbReference>
<keyword evidence="2" id="KW-1185">Reference proteome</keyword>
<dbReference type="AlphaFoldDB" id="K0EFL9"/>
<gene>
    <name evidence="1" type="ORF">O3I_000175</name>
</gene>
<proteinExistence type="predicted"/>
<sequence>MYFAVGLPPLLPDVILQMLGERAGREVVIGIQLLVIRRIDRDHIAVGRQQMSAAELLDMIGGLLLQRRLHLLRHDIPAEHPSEHVTDGALQTTLEP</sequence>
<dbReference type="KEGG" id="nbr:O3I_000175"/>
<accession>K0EFL9</accession>
<dbReference type="HOGENOM" id="CLU_2356900_0_0_11"/>
<name>K0EFL9_NOCB7</name>
<reference evidence="1 2" key="1">
    <citation type="journal article" date="2012" name="J. Bacteriol.">
        <title>Complete genome sequence of Nocardia brasiliensis HUJEG-1.</title>
        <authorList>
            <person name="Vera-Cabrera L."/>
            <person name="Ortiz-Lopez R."/>
            <person name="Elizondo-Gonzalez R."/>
            <person name="Perez-Maya A.A."/>
            <person name="Ocampo-Candiani J."/>
        </authorList>
    </citation>
    <scope>NUCLEOTIDE SEQUENCE [LARGE SCALE GENOMIC DNA]</scope>
    <source>
        <strain evidence="2">ATCC 700358</strain>
    </source>
</reference>